<dbReference type="InterPro" id="IPR015003">
    <property type="entry name" value="DUF1853"/>
</dbReference>
<gene>
    <name evidence="1" type="ORF">EZI54_01000</name>
</gene>
<reference evidence="1 2" key="1">
    <citation type="submission" date="2019-02" db="EMBL/GenBank/DDBJ databases">
        <title>Marinobacter halodurans sp. nov., a marine bacterium isolated from sea tidal flat.</title>
        <authorList>
            <person name="Yoo Y."/>
            <person name="Lee D.W."/>
            <person name="Kim B.S."/>
            <person name="Kim J.-J."/>
        </authorList>
    </citation>
    <scope>NUCLEOTIDE SEQUENCE [LARGE SCALE GENOMIC DNA]</scope>
    <source>
        <strain evidence="1 2">YJ-S3-2</strain>
    </source>
</reference>
<organism evidence="1 2">
    <name type="scientific">Marinobacter halodurans</name>
    <dbReference type="NCBI Taxonomy" id="2528979"/>
    <lineage>
        <taxon>Bacteria</taxon>
        <taxon>Pseudomonadati</taxon>
        <taxon>Pseudomonadota</taxon>
        <taxon>Gammaproteobacteria</taxon>
        <taxon>Pseudomonadales</taxon>
        <taxon>Marinobacteraceae</taxon>
        <taxon>Marinobacter</taxon>
    </lineage>
</organism>
<evidence type="ECO:0000313" key="2">
    <source>
        <dbReference type="Proteomes" id="UP000313645"/>
    </source>
</evidence>
<dbReference type="EMBL" id="SJDL01000001">
    <property type="protein sequence ID" value="TBW59563.1"/>
    <property type="molecule type" value="Genomic_DNA"/>
</dbReference>
<proteinExistence type="predicted"/>
<comment type="caution">
    <text evidence="1">The sequence shown here is derived from an EMBL/GenBank/DDBJ whole genome shotgun (WGS) entry which is preliminary data.</text>
</comment>
<evidence type="ECO:0000313" key="1">
    <source>
        <dbReference type="EMBL" id="TBW59563.1"/>
    </source>
</evidence>
<sequence length="352" mass="39596">MGVCTAERADSREPLTAIDAFAGSRRARSVNTGPPILPKVTAILKKEQEPAIAPPGPPSTHLWQTAAVRHLAWLCHAPQLSDNDLHFDLAGYLPEDLPQRLARLDAQPRPLETLLAAHPSPRLGFYFERLYQFLLTELLGWRILLMNEPVRENGRTVGELDFIVENPRERRIEHHEVAVKFYLGYTQADGSCYWFGPNAKDRLDRKVRRLTHHQCRLTRHPAARRILAQQGIGESPLPRLFMPGYLFYPAGTSMASPAGVPPRHERGDWCRVETLDPASTASWHCLMKPHWLGRYQSPTPPDQANTRAVLDAIRAGGAPRLFASMAPRPDGRGWEEAARTFVVPAHWPEEAP</sequence>
<name>A0ABY1ZUK0_9GAMM</name>
<protein>
    <submittedName>
        <fullName evidence="1">DUF1853 family protein</fullName>
    </submittedName>
</protein>
<dbReference type="Pfam" id="PF08907">
    <property type="entry name" value="DUF1853"/>
    <property type="match status" value="1"/>
</dbReference>
<dbReference type="Proteomes" id="UP000313645">
    <property type="component" value="Unassembled WGS sequence"/>
</dbReference>
<keyword evidence="2" id="KW-1185">Reference proteome</keyword>
<accession>A0ABY1ZUK0</accession>